<sequence>MTYSFKHIITKLNAILLIAAVTILCSCGNKPKPANDEQANVTANDKALTFDGVLKCHSYTYNDGYFMTADYGCIYNPNGGNNWGNVVVYLVPQKASDITDDQIAAENKKINALNAAQYKKDYTIYVFLVDKKYLNYNKDGDPAYYQKDKFTETLYTYDSGSDKWNIIDTINVNGDATKEQTWRYSFLNKRVNKPKPAVVSGSDSISGEWLGTYNININEDHSDWRDMQKISLIVTKDSVIYHAEGYQIDQTYLLSGTENGASLQLKYKSALDNTESAVLDKTKDFGTITKNGKDYKWTCPYLNISFTEGKSAVYTLNKK</sequence>
<keyword evidence="3" id="KW-1185">Reference proteome</keyword>
<evidence type="ECO:0000256" key="1">
    <source>
        <dbReference type="SAM" id="SignalP"/>
    </source>
</evidence>
<reference evidence="2" key="1">
    <citation type="submission" date="2011-09" db="EMBL/GenBank/DDBJ databases">
        <title>The permanent draft genome of Mucilaginibacter paludis DSM 18603.</title>
        <authorList>
            <consortium name="US DOE Joint Genome Institute (JGI-PGF)"/>
            <person name="Lucas S."/>
            <person name="Han J."/>
            <person name="Lapidus A."/>
            <person name="Bruce D."/>
            <person name="Goodwin L."/>
            <person name="Pitluck S."/>
            <person name="Peters L."/>
            <person name="Kyrpides N."/>
            <person name="Mavromatis K."/>
            <person name="Ivanova N."/>
            <person name="Mikhailova N."/>
            <person name="Held B."/>
            <person name="Detter J.C."/>
            <person name="Tapia R."/>
            <person name="Han C."/>
            <person name="Land M."/>
            <person name="Hauser L."/>
            <person name="Markowitz V."/>
            <person name="Cheng J.-F."/>
            <person name="Hugenholtz P."/>
            <person name="Woyke T."/>
            <person name="Wu D."/>
            <person name="Tindall B."/>
            <person name="Brambilla E."/>
            <person name="Klenk H.-P."/>
            <person name="Eisen J.A."/>
        </authorList>
    </citation>
    <scope>NUCLEOTIDE SEQUENCE [LARGE SCALE GENOMIC DNA]</scope>
    <source>
        <strain evidence="2">DSM 18603</strain>
    </source>
</reference>
<feature type="chain" id="PRO_5003558485" description="Lipoprotein" evidence="1">
    <location>
        <begin position="20"/>
        <end position="319"/>
    </location>
</feature>
<evidence type="ECO:0000313" key="3">
    <source>
        <dbReference type="Proteomes" id="UP000002774"/>
    </source>
</evidence>
<dbReference type="OrthoDB" id="1244848at2"/>
<dbReference type="HOGENOM" id="CLU_871024_0_0_10"/>
<dbReference type="STRING" id="714943.Mucpa_0795"/>
<dbReference type="Proteomes" id="UP000002774">
    <property type="component" value="Chromosome"/>
</dbReference>
<dbReference type="AlphaFoldDB" id="H1Y9Z2"/>
<gene>
    <name evidence="2" type="ORF">Mucpa_0795</name>
</gene>
<proteinExistence type="predicted"/>
<evidence type="ECO:0008006" key="4">
    <source>
        <dbReference type="Google" id="ProtNLM"/>
    </source>
</evidence>
<dbReference type="PROSITE" id="PS51257">
    <property type="entry name" value="PROKAR_LIPOPROTEIN"/>
    <property type="match status" value="1"/>
</dbReference>
<organism evidence="2 3">
    <name type="scientific">Mucilaginibacter paludis DSM 18603</name>
    <dbReference type="NCBI Taxonomy" id="714943"/>
    <lineage>
        <taxon>Bacteria</taxon>
        <taxon>Pseudomonadati</taxon>
        <taxon>Bacteroidota</taxon>
        <taxon>Sphingobacteriia</taxon>
        <taxon>Sphingobacteriales</taxon>
        <taxon>Sphingobacteriaceae</taxon>
        <taxon>Mucilaginibacter</taxon>
    </lineage>
</organism>
<accession>H1Y9Z2</accession>
<name>H1Y9Z2_9SPHI</name>
<dbReference type="EMBL" id="CM001403">
    <property type="protein sequence ID" value="EHQ24976.1"/>
    <property type="molecule type" value="Genomic_DNA"/>
</dbReference>
<evidence type="ECO:0000313" key="2">
    <source>
        <dbReference type="EMBL" id="EHQ24976.1"/>
    </source>
</evidence>
<keyword evidence="1" id="KW-0732">Signal</keyword>
<protein>
    <recommendedName>
        <fullName evidence="4">Lipoprotein</fullName>
    </recommendedName>
</protein>
<feature type="signal peptide" evidence="1">
    <location>
        <begin position="1"/>
        <end position="19"/>
    </location>
</feature>
<dbReference type="RefSeq" id="WP_008504591.1">
    <property type="nucleotide sequence ID" value="NZ_CM001403.1"/>
</dbReference>